<accession>A0A0N4Z064</accession>
<organism evidence="2 3">
    <name type="scientific">Parastrongyloides trichosuri</name>
    <name type="common">Possum-specific nematode worm</name>
    <dbReference type="NCBI Taxonomy" id="131310"/>
    <lineage>
        <taxon>Eukaryota</taxon>
        <taxon>Metazoa</taxon>
        <taxon>Ecdysozoa</taxon>
        <taxon>Nematoda</taxon>
        <taxon>Chromadorea</taxon>
        <taxon>Rhabditida</taxon>
        <taxon>Tylenchina</taxon>
        <taxon>Panagrolaimomorpha</taxon>
        <taxon>Strongyloidoidea</taxon>
        <taxon>Strongyloididae</taxon>
        <taxon>Parastrongyloides</taxon>
    </lineage>
</organism>
<proteinExistence type="predicted"/>
<dbReference type="Proteomes" id="UP000038045">
    <property type="component" value="Unplaced"/>
</dbReference>
<evidence type="ECO:0000256" key="1">
    <source>
        <dbReference type="SAM" id="Phobius"/>
    </source>
</evidence>
<feature type="transmembrane region" description="Helical" evidence="1">
    <location>
        <begin position="161"/>
        <end position="183"/>
    </location>
</feature>
<dbReference type="WBParaSite" id="PTRK_0000009700.1">
    <property type="protein sequence ID" value="PTRK_0000009700.1"/>
    <property type="gene ID" value="PTRK_0000009700"/>
</dbReference>
<keyword evidence="1" id="KW-0812">Transmembrane</keyword>
<evidence type="ECO:0000313" key="3">
    <source>
        <dbReference type="WBParaSite" id="PTRK_0000009700.1"/>
    </source>
</evidence>
<keyword evidence="2" id="KW-1185">Reference proteome</keyword>
<sequence length="205" mass="24035">MEHLATNIYFVSIQWVLQLLILTTTIMILMKMETEDFTVRTDPIYDHFNGHQSMEEEIYNSHILSNMTDSNHQRHYNEKPNIWIKTWVEYYLVWQLASSSFAIFSLCLKLAAFKINQSFLVIPNIVSLFIDITINLLGFSVFLACILRIPRYIRFNFSVEILMIYQMAFLLSSACIHLVSLSVTKRFYIALRTSDTTDTSNEVTY</sequence>
<feature type="transmembrane region" description="Helical" evidence="1">
    <location>
        <begin position="125"/>
        <end position="149"/>
    </location>
</feature>
<name>A0A0N4Z064_PARTI</name>
<feature type="transmembrane region" description="Helical" evidence="1">
    <location>
        <begin position="7"/>
        <end position="30"/>
    </location>
</feature>
<protein>
    <submittedName>
        <fullName evidence="3">G_PROTEIN_RECEP_F1_2 domain-containing protein</fullName>
    </submittedName>
</protein>
<dbReference type="AlphaFoldDB" id="A0A0N4Z064"/>
<keyword evidence="1" id="KW-1133">Transmembrane helix</keyword>
<keyword evidence="1" id="KW-0472">Membrane</keyword>
<feature type="transmembrane region" description="Helical" evidence="1">
    <location>
        <begin position="91"/>
        <end position="113"/>
    </location>
</feature>
<evidence type="ECO:0000313" key="2">
    <source>
        <dbReference type="Proteomes" id="UP000038045"/>
    </source>
</evidence>
<reference evidence="3" key="1">
    <citation type="submission" date="2017-02" db="UniProtKB">
        <authorList>
            <consortium name="WormBaseParasite"/>
        </authorList>
    </citation>
    <scope>IDENTIFICATION</scope>
</reference>